<evidence type="ECO:0000256" key="2">
    <source>
        <dbReference type="ARBA" id="ARBA00004613"/>
    </source>
</evidence>
<feature type="signal peptide" evidence="12">
    <location>
        <begin position="1"/>
        <end position="21"/>
    </location>
</feature>
<dbReference type="Proteomes" id="UP000007648">
    <property type="component" value="Unassembled WGS sequence"/>
</dbReference>
<dbReference type="FunFam" id="1.10.405.10:FF:000004">
    <property type="entry name" value="Amine oxidase"/>
    <property type="match status" value="1"/>
</dbReference>
<dbReference type="Ensembl" id="ENSSHAT00000004142.2">
    <property type="protein sequence ID" value="ENSSHAP00000004101.2"/>
    <property type="gene ID" value="ENSSHAG00000003615.2"/>
</dbReference>
<dbReference type="PANTHER" id="PTHR10742:SF235">
    <property type="entry name" value="AMINE OXIDASE"/>
    <property type="match status" value="1"/>
</dbReference>
<feature type="domain" description="Amine oxidase" evidence="13">
    <location>
        <begin position="62"/>
        <end position="503"/>
    </location>
</feature>
<evidence type="ECO:0000313" key="15">
    <source>
        <dbReference type="Proteomes" id="UP000007648"/>
    </source>
</evidence>
<keyword evidence="4" id="KW-0964">Secreted</keyword>
<proteinExistence type="inferred from homology"/>
<evidence type="ECO:0000256" key="9">
    <source>
        <dbReference type="ARBA" id="ARBA00023180"/>
    </source>
</evidence>
<evidence type="ECO:0000256" key="11">
    <source>
        <dbReference type="RuleBase" id="RU362067"/>
    </source>
</evidence>
<dbReference type="STRING" id="9305.ENSSHAP00000004101"/>
<dbReference type="AlphaFoldDB" id="G3VLP6"/>
<evidence type="ECO:0000256" key="8">
    <source>
        <dbReference type="ARBA" id="ARBA00023157"/>
    </source>
</evidence>
<reference evidence="14" key="3">
    <citation type="submission" date="2025-09" db="UniProtKB">
        <authorList>
            <consortium name="Ensembl"/>
        </authorList>
    </citation>
    <scope>IDENTIFICATION</scope>
</reference>
<dbReference type="InterPro" id="IPR050281">
    <property type="entry name" value="Flavin_monoamine_oxidase"/>
</dbReference>
<dbReference type="eggNOG" id="KOG0029">
    <property type="taxonomic scope" value="Eukaryota"/>
</dbReference>
<gene>
    <name evidence="14" type="primary">LOC100923259</name>
</gene>
<dbReference type="PANTHER" id="PTHR10742">
    <property type="entry name" value="FLAVIN MONOAMINE OXIDASE"/>
    <property type="match status" value="1"/>
</dbReference>
<evidence type="ECO:0000259" key="13">
    <source>
        <dbReference type="Pfam" id="PF01593"/>
    </source>
</evidence>
<evidence type="ECO:0000256" key="4">
    <source>
        <dbReference type="ARBA" id="ARBA00022525"/>
    </source>
</evidence>
<dbReference type="InterPro" id="IPR036188">
    <property type="entry name" value="FAD/NAD-bd_sf"/>
</dbReference>
<keyword evidence="7 11" id="KW-0560">Oxidoreductase</keyword>
<dbReference type="GO" id="GO:0005576">
    <property type="term" value="C:extracellular region"/>
    <property type="evidence" value="ECO:0007669"/>
    <property type="project" value="UniProtKB-SubCell"/>
</dbReference>
<evidence type="ECO:0000256" key="10">
    <source>
        <dbReference type="PIRSR" id="PIRSR601613-1"/>
    </source>
</evidence>
<reference evidence="14 15" key="1">
    <citation type="journal article" date="2011" name="Proc. Natl. Acad. Sci. U.S.A.">
        <title>Genetic diversity and population structure of the endangered marsupial Sarcophilus harrisii (Tasmanian devil).</title>
        <authorList>
            <person name="Miller W."/>
            <person name="Hayes V.M."/>
            <person name="Ratan A."/>
            <person name="Petersen D.C."/>
            <person name="Wittekindt N.E."/>
            <person name="Miller J."/>
            <person name="Walenz B."/>
            <person name="Knight J."/>
            <person name="Qi J."/>
            <person name="Zhao F."/>
            <person name="Wang Q."/>
            <person name="Bedoya-Reina O.C."/>
            <person name="Katiyar N."/>
            <person name="Tomsho L.P."/>
            <person name="Kasson L.M."/>
            <person name="Hardie R.A."/>
            <person name="Woodbridge P."/>
            <person name="Tindall E.A."/>
            <person name="Bertelsen M.F."/>
            <person name="Dixon D."/>
            <person name="Pyecroft S."/>
            <person name="Helgen K.M."/>
            <person name="Lesk A.M."/>
            <person name="Pringle T.H."/>
            <person name="Patterson N."/>
            <person name="Zhang Y."/>
            <person name="Kreiss A."/>
            <person name="Woods G.M."/>
            <person name="Jones M.E."/>
            <person name="Schuster S.C."/>
        </authorList>
    </citation>
    <scope>NUCLEOTIDE SEQUENCE [LARGE SCALE GENOMIC DNA]</scope>
</reference>
<feature type="binding site" evidence="10">
    <location>
        <position position="480"/>
    </location>
    <ligand>
        <name>FAD</name>
        <dbReference type="ChEBI" id="CHEBI:57692"/>
    </ligand>
</feature>
<evidence type="ECO:0000256" key="6">
    <source>
        <dbReference type="ARBA" id="ARBA00022827"/>
    </source>
</evidence>
<keyword evidence="6 11" id="KW-0274">FAD</keyword>
<dbReference type="InterPro" id="IPR002937">
    <property type="entry name" value="Amino_oxidase"/>
</dbReference>
<dbReference type="SUPFAM" id="SSF54373">
    <property type="entry name" value="FAD-linked reductases, C-terminal domain"/>
    <property type="match status" value="1"/>
</dbReference>
<dbReference type="PRINTS" id="PR00757">
    <property type="entry name" value="AMINEOXDASEF"/>
</dbReference>
<dbReference type="GO" id="GO:0009063">
    <property type="term" value="P:amino acid catabolic process"/>
    <property type="evidence" value="ECO:0007669"/>
    <property type="project" value="TreeGrafter"/>
</dbReference>
<feature type="binding site" evidence="10">
    <location>
        <begin position="106"/>
        <end position="109"/>
    </location>
    <ligand>
        <name>FAD</name>
        <dbReference type="ChEBI" id="CHEBI:57692"/>
    </ligand>
</feature>
<comment type="subcellular location">
    <subcellularLocation>
        <location evidence="2">Secreted</location>
    </subcellularLocation>
</comment>
<evidence type="ECO:0000256" key="1">
    <source>
        <dbReference type="ARBA" id="ARBA00001974"/>
    </source>
</evidence>
<dbReference type="Gene3D" id="3.50.50.60">
    <property type="entry name" value="FAD/NAD(P)-binding domain"/>
    <property type="match status" value="1"/>
</dbReference>
<sequence>MDTFLKLCLMSTVLLSPLSQAFNSELVKCFDDPQYEDLLRLLRDGLGAPTKKKSVVVIGAGIAGLTAAKVLQNAGHQVTVLEASGRVGGRIETHRVPGAEWYAELGAMRIPANHMLSRELISQFGLKLNEFSRYDDRTWVLINGVRRRTGEVQANPGLLGYPVRSDEKGKTADKLFDESLRKVVEELKKSNCSQILEKYDSFSTKEFLIKVGNLSRGAVQMIGDLMNADAGYYEAFTETLRGVIFFFQNPRFEEITGGFDQLPKALHDSLLPGTVHLHSQAKKVVRDGDYVHIVHQTPDPLRPQARLTANYAIVATTAKAARLLHFQPPLSPGKEDALRSIHYNSATKVILACTKRFWEQDGIYGGKSITDRPSRFIYYPNHDFPNGTGVILASYTLDDDSTFFAGMDQKRAVDVVLEDLAVIHNRPKEELQAYCPYSVVKRWNQDPYSMGCFAFFTPYQYVDYSQELLKPEGRIHFAGEHTTLPHGWIDTAIKSGLRAAQNIQEAVGLLKDDKEPRKESRFKSEL</sequence>
<dbReference type="KEGG" id="shr:100923259"/>
<reference evidence="14" key="2">
    <citation type="submission" date="2025-08" db="UniProtKB">
        <authorList>
            <consortium name="Ensembl"/>
        </authorList>
    </citation>
    <scope>IDENTIFICATION</scope>
</reference>
<dbReference type="RefSeq" id="XP_003768737.4">
    <property type="nucleotide sequence ID" value="XM_003768689.4"/>
</dbReference>
<dbReference type="Gene3D" id="1.10.405.10">
    <property type="entry name" value="Guanine Nucleotide Dissociation Inhibitor, domain 1"/>
    <property type="match status" value="1"/>
</dbReference>
<feature type="chain" id="PRO_5029656975" description="Amine oxidase" evidence="12">
    <location>
        <begin position="22"/>
        <end position="526"/>
    </location>
</feature>
<keyword evidence="9" id="KW-0325">Glycoprotein</keyword>
<dbReference type="FunFam" id="3.50.50.60:FF:000450">
    <property type="entry name" value="Amine oxidase"/>
    <property type="match status" value="1"/>
</dbReference>
<keyword evidence="8" id="KW-1015">Disulfide bond</keyword>
<dbReference type="EC" id="1.4.3.-" evidence="11"/>
<dbReference type="InParanoid" id="G3VLP6"/>
<name>G3VLP6_SARHA</name>
<evidence type="ECO:0000256" key="3">
    <source>
        <dbReference type="ARBA" id="ARBA00005465"/>
    </source>
</evidence>
<evidence type="ECO:0000256" key="7">
    <source>
        <dbReference type="ARBA" id="ARBA00023002"/>
    </source>
</evidence>
<dbReference type="SUPFAM" id="SSF51905">
    <property type="entry name" value="FAD/NAD(P)-binding domain"/>
    <property type="match status" value="1"/>
</dbReference>
<protein>
    <recommendedName>
        <fullName evidence="11">Amine oxidase</fullName>
        <ecNumber evidence="11">1.4.3.-</ecNumber>
    </recommendedName>
</protein>
<dbReference type="GeneTree" id="ENSGT00940000163610"/>
<keyword evidence="5 11" id="KW-0285">Flavoprotein</keyword>
<feature type="binding site" evidence="10">
    <location>
        <position position="109"/>
    </location>
    <ligand>
        <name>substrate</name>
    </ligand>
</feature>
<comment type="cofactor">
    <cofactor evidence="1 11">
        <name>FAD</name>
        <dbReference type="ChEBI" id="CHEBI:57692"/>
    </cofactor>
</comment>
<dbReference type="Pfam" id="PF01593">
    <property type="entry name" value="Amino_oxidase"/>
    <property type="match status" value="1"/>
</dbReference>
<comment type="similarity">
    <text evidence="3">Belongs to the flavin monoamine oxidase family. FIG1 subfamily.</text>
</comment>
<dbReference type="Gene3D" id="3.90.660.10">
    <property type="match status" value="1"/>
</dbReference>
<dbReference type="OrthoDB" id="5046242at2759"/>
<dbReference type="InterPro" id="IPR001613">
    <property type="entry name" value="Flavin_amine_oxidase"/>
</dbReference>
<organism evidence="14 15">
    <name type="scientific">Sarcophilus harrisii</name>
    <name type="common">Tasmanian devil</name>
    <name type="synonym">Sarcophilus laniarius</name>
    <dbReference type="NCBI Taxonomy" id="9305"/>
    <lineage>
        <taxon>Eukaryota</taxon>
        <taxon>Metazoa</taxon>
        <taxon>Chordata</taxon>
        <taxon>Craniata</taxon>
        <taxon>Vertebrata</taxon>
        <taxon>Euteleostomi</taxon>
        <taxon>Mammalia</taxon>
        <taxon>Metatheria</taxon>
        <taxon>Dasyuromorphia</taxon>
        <taxon>Dasyuridae</taxon>
        <taxon>Sarcophilus</taxon>
    </lineage>
</organism>
<feature type="binding site" evidence="10">
    <location>
        <begin position="82"/>
        <end position="83"/>
    </location>
    <ligand>
        <name>FAD</name>
        <dbReference type="ChEBI" id="CHEBI:57692"/>
    </ligand>
</feature>
<evidence type="ECO:0000313" key="14">
    <source>
        <dbReference type="Ensembl" id="ENSSHAP00000004101.2"/>
    </source>
</evidence>
<evidence type="ECO:0000256" key="5">
    <source>
        <dbReference type="ARBA" id="ARBA00022630"/>
    </source>
</evidence>
<accession>G3VLP6</accession>
<keyword evidence="15" id="KW-1185">Reference proteome</keyword>
<dbReference type="GeneID" id="100923259"/>
<evidence type="ECO:0000256" key="12">
    <source>
        <dbReference type="SAM" id="SignalP"/>
    </source>
</evidence>
<keyword evidence="12" id="KW-0732">Signal</keyword>
<dbReference type="GO" id="GO:0001716">
    <property type="term" value="F:L-amino-acid oxidase activity"/>
    <property type="evidence" value="ECO:0007669"/>
    <property type="project" value="UniProtKB-ARBA"/>
</dbReference>